<feature type="domain" description="PAS" evidence="1">
    <location>
        <begin position="199"/>
        <end position="246"/>
    </location>
</feature>
<dbReference type="PROSITE" id="PS50112">
    <property type="entry name" value="PAS"/>
    <property type="match status" value="1"/>
</dbReference>
<dbReference type="SMART" id="SM00065">
    <property type="entry name" value="GAF"/>
    <property type="match status" value="1"/>
</dbReference>
<dbReference type="EMBL" id="PNYB01000011">
    <property type="protein sequence ID" value="PMS24091.1"/>
    <property type="molecule type" value="Genomic_DNA"/>
</dbReference>
<dbReference type="InterPro" id="IPR003018">
    <property type="entry name" value="GAF"/>
</dbReference>
<dbReference type="Pfam" id="PF00990">
    <property type="entry name" value="GGDEF"/>
    <property type="match status" value="1"/>
</dbReference>
<accession>A0A2N7W3W8</accession>
<protein>
    <submittedName>
        <fullName evidence="4">Sensor domain-containing diguanylate cyclase</fullName>
    </submittedName>
</protein>
<dbReference type="SMART" id="SM00091">
    <property type="entry name" value="PAS"/>
    <property type="match status" value="2"/>
</dbReference>
<dbReference type="Gene3D" id="3.30.70.270">
    <property type="match status" value="1"/>
</dbReference>
<dbReference type="PROSITE" id="PS50887">
    <property type="entry name" value="GGDEF"/>
    <property type="match status" value="1"/>
</dbReference>
<feature type="domain" description="PAC" evidence="2">
    <location>
        <begin position="250"/>
        <end position="303"/>
    </location>
</feature>
<evidence type="ECO:0000313" key="5">
    <source>
        <dbReference type="Proteomes" id="UP000235347"/>
    </source>
</evidence>
<dbReference type="NCBIfam" id="TIGR00254">
    <property type="entry name" value="GGDEF"/>
    <property type="match status" value="1"/>
</dbReference>
<dbReference type="InterPro" id="IPR013655">
    <property type="entry name" value="PAS_fold_3"/>
</dbReference>
<dbReference type="SMART" id="SM00267">
    <property type="entry name" value="GGDEF"/>
    <property type="match status" value="1"/>
</dbReference>
<dbReference type="AlphaFoldDB" id="A0A2N7W3W8"/>
<dbReference type="PANTHER" id="PTHR44757:SF2">
    <property type="entry name" value="BIOFILM ARCHITECTURE MAINTENANCE PROTEIN MBAA"/>
    <property type="match status" value="1"/>
</dbReference>
<name>A0A2N7W3W8_9BURK</name>
<dbReference type="FunFam" id="3.30.70.270:FF:000001">
    <property type="entry name" value="Diguanylate cyclase domain protein"/>
    <property type="match status" value="1"/>
</dbReference>
<dbReference type="InterPro" id="IPR035965">
    <property type="entry name" value="PAS-like_dom_sf"/>
</dbReference>
<dbReference type="SUPFAM" id="SSF55785">
    <property type="entry name" value="PYP-like sensor domain (PAS domain)"/>
    <property type="match status" value="2"/>
</dbReference>
<evidence type="ECO:0000313" key="4">
    <source>
        <dbReference type="EMBL" id="PMS24091.1"/>
    </source>
</evidence>
<evidence type="ECO:0000259" key="1">
    <source>
        <dbReference type="PROSITE" id="PS50112"/>
    </source>
</evidence>
<dbReference type="SUPFAM" id="SSF55073">
    <property type="entry name" value="Nucleotide cyclase"/>
    <property type="match status" value="1"/>
</dbReference>
<dbReference type="InterPro" id="IPR000160">
    <property type="entry name" value="GGDEF_dom"/>
</dbReference>
<organism evidence="4 5">
    <name type="scientific">Trinickia soli</name>
    <dbReference type="NCBI Taxonomy" id="380675"/>
    <lineage>
        <taxon>Bacteria</taxon>
        <taxon>Pseudomonadati</taxon>
        <taxon>Pseudomonadota</taxon>
        <taxon>Betaproteobacteria</taxon>
        <taxon>Burkholderiales</taxon>
        <taxon>Burkholderiaceae</taxon>
        <taxon>Trinickia</taxon>
    </lineage>
</organism>
<dbReference type="RefSeq" id="WP_102610577.1">
    <property type="nucleotide sequence ID" value="NZ_CADIKD010000013.1"/>
</dbReference>
<dbReference type="InterPro" id="IPR029787">
    <property type="entry name" value="Nucleotide_cyclase"/>
</dbReference>
<dbReference type="CDD" id="cd01949">
    <property type="entry name" value="GGDEF"/>
    <property type="match status" value="1"/>
</dbReference>
<proteinExistence type="predicted"/>
<dbReference type="Pfam" id="PF08447">
    <property type="entry name" value="PAS_3"/>
    <property type="match status" value="2"/>
</dbReference>
<reference evidence="4 5" key="1">
    <citation type="submission" date="2018-01" db="EMBL/GenBank/DDBJ databases">
        <title>Whole genome analyses suggest that Burkholderia sensu lato contains two further novel genera in the rhizoxinica-symbiotica group Mycetohabitans gen. nov., and Trinickia gen. nov.: implications for the evolution of diazotrophy and nodulation in the Burkholderiaceae.</title>
        <authorList>
            <person name="Estrada-de los Santos P."/>
            <person name="Palmer M."/>
            <person name="Chavez-Ramirez B."/>
            <person name="Beukes C."/>
            <person name="Steenkamp E.T."/>
            <person name="Hirsch A.M."/>
            <person name="Manyaka P."/>
            <person name="Maluk M."/>
            <person name="Lafos M."/>
            <person name="Crook M."/>
            <person name="Gross E."/>
            <person name="Simon M.F."/>
            <person name="Bueno dos Reis Junior F."/>
            <person name="Poole P.S."/>
            <person name="Venter S.N."/>
            <person name="James E.K."/>
        </authorList>
    </citation>
    <scope>NUCLEOTIDE SEQUENCE [LARGE SCALE GENOMIC DNA]</scope>
    <source>
        <strain evidence="4 5">GP25-8</strain>
    </source>
</reference>
<dbReference type="InterPro" id="IPR029016">
    <property type="entry name" value="GAF-like_dom_sf"/>
</dbReference>
<dbReference type="Gene3D" id="3.30.450.40">
    <property type="match status" value="1"/>
</dbReference>
<dbReference type="Proteomes" id="UP000235347">
    <property type="component" value="Unassembled WGS sequence"/>
</dbReference>
<feature type="domain" description="GGDEF" evidence="3">
    <location>
        <begin position="467"/>
        <end position="600"/>
    </location>
</feature>
<dbReference type="GO" id="GO:0003824">
    <property type="term" value="F:catalytic activity"/>
    <property type="evidence" value="ECO:0007669"/>
    <property type="project" value="UniProtKB-ARBA"/>
</dbReference>
<dbReference type="PROSITE" id="PS50113">
    <property type="entry name" value="PAC"/>
    <property type="match status" value="1"/>
</dbReference>
<sequence length="606" mass="66556">MLTTDFDNGAIGTAGRSARDARPECETVARLARTHFGVSTVLITVSSSSGQELLAVAGMAPATLPPALLAACAAAGKRHETLIVVDDIRGDPRFVNEDGAGTSPESRPHFFAACALTDSGGQQIGTLYLLDASPRRLDETQRSTLRDFASLAAYALARAQAQAQAQSADSFEVDSNLVSLALTGSGTGLWDRNVTTGEVHYSPAWAAMLGYGPNDLSNRIEDAYLRLHPDDLAHVQATMKAHFDNRTDSYAVEHRIRCKDGSYKWICSRGKVVSRDRDGRALRMVGTTTDITALRETSQELQHTIDLITNLTNEVPGLVFEYRLTLDGRATVTYASEGIKDIYELTPEDVTRSADAIEARIDPRDVAAYRYSLQQSAANLTPWHLEYRVTLPHQGTCWRQGDARPQRLPDGSTLWHGFITDATDRKRIEADLNELATIDHLTQLPNRRHFTLRSEAELMRIRTADIKQAAVLMLDLDHFKVLNDRWGHALGDRALSHFAALLRAESRAGDIVGRIGGEEFAAVLPDATIDDAVAFARRVQRRIDEAPLVEGARQVAMTVSIGIDSLRATDVGAYQALSRCDKALYVAKERGRNRIEVYEEESMGAD</sequence>
<dbReference type="InterPro" id="IPR043128">
    <property type="entry name" value="Rev_trsase/Diguanyl_cyclase"/>
</dbReference>
<dbReference type="PANTHER" id="PTHR44757">
    <property type="entry name" value="DIGUANYLATE CYCLASE DGCP"/>
    <property type="match status" value="1"/>
</dbReference>
<evidence type="ECO:0000259" key="2">
    <source>
        <dbReference type="PROSITE" id="PS50113"/>
    </source>
</evidence>
<dbReference type="InterPro" id="IPR001610">
    <property type="entry name" value="PAC"/>
</dbReference>
<gene>
    <name evidence="4" type="ORF">C0Z19_14805</name>
</gene>
<dbReference type="SMART" id="SM00086">
    <property type="entry name" value="PAC"/>
    <property type="match status" value="2"/>
</dbReference>
<comment type="caution">
    <text evidence="4">The sequence shown here is derived from an EMBL/GenBank/DDBJ whole genome shotgun (WGS) entry which is preliminary data.</text>
</comment>
<dbReference type="NCBIfam" id="TIGR00229">
    <property type="entry name" value="sensory_box"/>
    <property type="match status" value="1"/>
</dbReference>
<dbReference type="SUPFAM" id="SSF55781">
    <property type="entry name" value="GAF domain-like"/>
    <property type="match status" value="1"/>
</dbReference>
<evidence type="ECO:0000259" key="3">
    <source>
        <dbReference type="PROSITE" id="PS50887"/>
    </source>
</evidence>
<dbReference type="Gene3D" id="3.30.450.20">
    <property type="entry name" value="PAS domain"/>
    <property type="match status" value="2"/>
</dbReference>
<dbReference type="InterPro" id="IPR052155">
    <property type="entry name" value="Biofilm_reg_signaling"/>
</dbReference>
<keyword evidence="5" id="KW-1185">Reference proteome</keyword>
<dbReference type="InterPro" id="IPR000700">
    <property type="entry name" value="PAS-assoc_C"/>
</dbReference>
<dbReference type="Pfam" id="PF01590">
    <property type="entry name" value="GAF"/>
    <property type="match status" value="1"/>
</dbReference>
<dbReference type="CDD" id="cd00130">
    <property type="entry name" value="PAS"/>
    <property type="match status" value="2"/>
</dbReference>
<dbReference type="InterPro" id="IPR000014">
    <property type="entry name" value="PAS"/>
</dbReference>